<dbReference type="EMBL" id="UOFM01000304">
    <property type="protein sequence ID" value="VAW79361.1"/>
    <property type="molecule type" value="Genomic_DNA"/>
</dbReference>
<keyword evidence="5" id="KW-0418">Kinase</keyword>
<dbReference type="CDD" id="cd06225">
    <property type="entry name" value="HAMP"/>
    <property type="match status" value="1"/>
</dbReference>
<dbReference type="PROSITE" id="PS50109">
    <property type="entry name" value="HIS_KIN"/>
    <property type="match status" value="1"/>
</dbReference>
<comment type="catalytic activity">
    <reaction evidence="1">
        <text>ATP + protein L-histidine = ADP + protein N-phospho-L-histidine.</text>
        <dbReference type="EC" id="2.7.13.3"/>
    </reaction>
</comment>
<dbReference type="GO" id="GO:0016020">
    <property type="term" value="C:membrane"/>
    <property type="evidence" value="ECO:0007669"/>
    <property type="project" value="InterPro"/>
</dbReference>
<dbReference type="InterPro" id="IPR036097">
    <property type="entry name" value="HisK_dim/P_sf"/>
</dbReference>
<evidence type="ECO:0000256" key="2">
    <source>
        <dbReference type="ARBA" id="ARBA00012438"/>
    </source>
</evidence>
<dbReference type="Gene3D" id="1.10.287.130">
    <property type="match status" value="1"/>
</dbReference>
<dbReference type="PRINTS" id="PR00344">
    <property type="entry name" value="BCTRLSENSOR"/>
</dbReference>
<dbReference type="GO" id="GO:0000155">
    <property type="term" value="F:phosphorelay sensor kinase activity"/>
    <property type="evidence" value="ECO:0007669"/>
    <property type="project" value="InterPro"/>
</dbReference>
<evidence type="ECO:0000256" key="1">
    <source>
        <dbReference type="ARBA" id="ARBA00000085"/>
    </source>
</evidence>
<dbReference type="EC" id="2.7.13.3" evidence="2"/>
<evidence type="ECO:0000259" key="7">
    <source>
        <dbReference type="PROSITE" id="PS50885"/>
    </source>
</evidence>
<dbReference type="SUPFAM" id="SSF47384">
    <property type="entry name" value="Homodimeric domain of signal transducing histidine kinase"/>
    <property type="match status" value="1"/>
</dbReference>
<evidence type="ECO:0000256" key="5">
    <source>
        <dbReference type="ARBA" id="ARBA00022777"/>
    </source>
</evidence>
<dbReference type="AlphaFoldDB" id="A0A3B0YIX9"/>
<dbReference type="Gene3D" id="3.30.565.10">
    <property type="entry name" value="Histidine kinase-like ATPase, C-terminal domain"/>
    <property type="match status" value="1"/>
</dbReference>
<keyword evidence="4" id="KW-0808">Transferase</keyword>
<dbReference type="PROSITE" id="PS50885">
    <property type="entry name" value="HAMP"/>
    <property type="match status" value="1"/>
</dbReference>
<evidence type="ECO:0000256" key="4">
    <source>
        <dbReference type="ARBA" id="ARBA00022679"/>
    </source>
</evidence>
<dbReference type="PANTHER" id="PTHR43065">
    <property type="entry name" value="SENSOR HISTIDINE KINASE"/>
    <property type="match status" value="1"/>
</dbReference>
<reference evidence="8" key="1">
    <citation type="submission" date="2018-06" db="EMBL/GenBank/DDBJ databases">
        <authorList>
            <person name="Zhirakovskaya E."/>
        </authorList>
    </citation>
    <scope>NUCLEOTIDE SEQUENCE</scope>
</reference>
<dbReference type="SUPFAM" id="SSF55874">
    <property type="entry name" value="ATPase domain of HSP90 chaperone/DNA topoisomerase II/histidine kinase"/>
    <property type="match status" value="1"/>
</dbReference>
<evidence type="ECO:0000313" key="8">
    <source>
        <dbReference type="EMBL" id="VAW79361.1"/>
    </source>
</evidence>
<keyword evidence="3" id="KW-0597">Phosphoprotein</keyword>
<feature type="domain" description="Histidine kinase" evidence="6">
    <location>
        <begin position="52"/>
        <end position="272"/>
    </location>
</feature>
<dbReference type="PANTHER" id="PTHR43065:SF42">
    <property type="entry name" value="TWO-COMPONENT SENSOR PPRA"/>
    <property type="match status" value="1"/>
</dbReference>
<feature type="non-terminal residue" evidence="8">
    <location>
        <position position="1"/>
    </location>
</feature>
<protein>
    <recommendedName>
        <fullName evidence="2">histidine kinase</fullName>
        <ecNumber evidence="2">2.7.13.3</ecNumber>
    </recommendedName>
</protein>
<dbReference type="InterPro" id="IPR036890">
    <property type="entry name" value="HATPase_C_sf"/>
</dbReference>
<dbReference type="CDD" id="cd00082">
    <property type="entry name" value="HisKA"/>
    <property type="match status" value="1"/>
</dbReference>
<accession>A0A3B0YIX9</accession>
<dbReference type="InterPro" id="IPR005467">
    <property type="entry name" value="His_kinase_dom"/>
</dbReference>
<evidence type="ECO:0000256" key="3">
    <source>
        <dbReference type="ARBA" id="ARBA00022553"/>
    </source>
</evidence>
<evidence type="ECO:0000259" key="6">
    <source>
        <dbReference type="PROSITE" id="PS50109"/>
    </source>
</evidence>
<dbReference type="SMART" id="SM00387">
    <property type="entry name" value="HATPase_c"/>
    <property type="match status" value="1"/>
</dbReference>
<proteinExistence type="predicted"/>
<dbReference type="InterPro" id="IPR003660">
    <property type="entry name" value="HAMP_dom"/>
</dbReference>
<dbReference type="InterPro" id="IPR004358">
    <property type="entry name" value="Sig_transdc_His_kin-like_C"/>
</dbReference>
<dbReference type="Pfam" id="PF02518">
    <property type="entry name" value="HATPase_c"/>
    <property type="match status" value="1"/>
</dbReference>
<dbReference type="InterPro" id="IPR003594">
    <property type="entry name" value="HATPase_dom"/>
</dbReference>
<dbReference type="InterPro" id="IPR003661">
    <property type="entry name" value="HisK_dim/P_dom"/>
</dbReference>
<organism evidence="8">
    <name type="scientific">hydrothermal vent metagenome</name>
    <dbReference type="NCBI Taxonomy" id="652676"/>
    <lineage>
        <taxon>unclassified sequences</taxon>
        <taxon>metagenomes</taxon>
        <taxon>ecological metagenomes</taxon>
    </lineage>
</organism>
<sequence length="277" mass="30005">VPVVRHDEAGQLALAFNQLSEALHDQEKALEIERRKNFHQEKIAAIGTLAAGIAHEVGNPIAAIEALVRDIKRDAATNGCPYLDEKDCCKLDMVLDNAERLGKITREISGFARQQSTDRPELLDLNSLIRNTCGLMRFDARWKNIDLRLELDNNLPAIMGVSDQLTQVIMNLLVNAADAIEEANTRQPVITVTTGILKEGVCIKIRDNGCGMGKPVLQHAEEAFFTTKKAGKGTGLGLSLCSSIVEAHKGQMGIDSTSGKGTVVKVCLPLQGIGEKS</sequence>
<gene>
    <name evidence="8" type="ORF">MNBD_GAMMA14-1225</name>
</gene>
<name>A0A3B0YIX9_9ZZZZ</name>
<feature type="domain" description="HAMP" evidence="7">
    <location>
        <begin position="1"/>
        <end position="28"/>
    </location>
</feature>